<dbReference type="Gene3D" id="3.40.190.10">
    <property type="entry name" value="Periplasmic binding protein-like II"/>
    <property type="match status" value="1"/>
</dbReference>
<dbReference type="STRING" id="872970.SAMN04488134_104199"/>
<evidence type="ECO:0000313" key="4">
    <source>
        <dbReference type="Proteomes" id="UP000199300"/>
    </source>
</evidence>
<dbReference type="InterPro" id="IPR050490">
    <property type="entry name" value="Bact_solute-bd_prot1"/>
</dbReference>
<evidence type="ECO:0000256" key="1">
    <source>
        <dbReference type="SAM" id="MobiDB-lite"/>
    </source>
</evidence>
<feature type="region of interest" description="Disordered" evidence="1">
    <location>
        <begin position="28"/>
        <end position="54"/>
    </location>
</feature>
<feature type="chain" id="PRO_5011651686" evidence="2">
    <location>
        <begin position="25"/>
        <end position="445"/>
    </location>
</feature>
<gene>
    <name evidence="3" type="ORF">SAMN04488134_104199</name>
</gene>
<dbReference type="OrthoDB" id="9782846at2"/>
<dbReference type="EMBL" id="FODJ01000004">
    <property type="protein sequence ID" value="SEO18119.1"/>
    <property type="molecule type" value="Genomic_DNA"/>
</dbReference>
<proteinExistence type="predicted"/>
<keyword evidence="4" id="KW-1185">Reference proteome</keyword>
<dbReference type="Proteomes" id="UP000199300">
    <property type="component" value="Unassembled WGS sequence"/>
</dbReference>
<dbReference type="PROSITE" id="PS51257">
    <property type="entry name" value="PROKAR_LIPOPROTEIN"/>
    <property type="match status" value="1"/>
</dbReference>
<organism evidence="3 4">
    <name type="scientific">Amphibacillus marinus</name>
    <dbReference type="NCBI Taxonomy" id="872970"/>
    <lineage>
        <taxon>Bacteria</taxon>
        <taxon>Bacillati</taxon>
        <taxon>Bacillota</taxon>
        <taxon>Bacilli</taxon>
        <taxon>Bacillales</taxon>
        <taxon>Bacillaceae</taxon>
        <taxon>Amphibacillus</taxon>
    </lineage>
</organism>
<dbReference type="PANTHER" id="PTHR43649">
    <property type="entry name" value="ARABINOSE-BINDING PROTEIN-RELATED"/>
    <property type="match status" value="1"/>
</dbReference>
<sequence length="445" mass="49739">MKNLQFSMLAFFLIIALVGLVACGGNDEPSANEGDPEQEQEVDNEGEEEPAVEEESYDLGGRVIRIAQHWDMTPEGGTEIGDLTVERWHEVEEKYNVKIEWVVVPWEEKVDQLTSTILAGEPFADIVGLDANQVAPLIQQDYVYALDELIDLNESQLSQALQDIYTISGNVYMFGHQVNQSGGMYYNKTMFDQAGLPDPFELQQAGDWTWDAMLEAAIRLTDGTTYGLSADPSMLGEYLVVTNGGQYLDETTGQVTIDSANAIEAYEFMSALYNENRVIKENEGNNWEDPRRYFTEGLVGMTQGFVWEAEGRAETPFEWGYVFWPKGPQVEDYKTPVNNVEGLVIPKGVEDADIVYKIWEDMQVWEYSGEDVVEWFEMVMPSLEAVDTATLMLNQIAANYWGAYGISDAFYEMHDNIASGAESPSQAVTSVIGEAQSLVDAFTGN</sequence>
<dbReference type="SUPFAM" id="SSF53850">
    <property type="entry name" value="Periplasmic binding protein-like II"/>
    <property type="match status" value="1"/>
</dbReference>
<dbReference type="InterPro" id="IPR006059">
    <property type="entry name" value="SBP"/>
</dbReference>
<name>A0A1H8MLD5_9BACI</name>
<feature type="signal peptide" evidence="2">
    <location>
        <begin position="1"/>
        <end position="24"/>
    </location>
</feature>
<accession>A0A1H8MLD5</accession>
<dbReference type="PANTHER" id="PTHR43649:SF12">
    <property type="entry name" value="DIACETYLCHITOBIOSE BINDING PROTEIN DASA"/>
    <property type="match status" value="1"/>
</dbReference>
<keyword evidence="2" id="KW-0732">Signal</keyword>
<evidence type="ECO:0000313" key="3">
    <source>
        <dbReference type="EMBL" id="SEO18119.1"/>
    </source>
</evidence>
<feature type="compositionally biased region" description="Acidic residues" evidence="1">
    <location>
        <begin position="34"/>
        <end position="54"/>
    </location>
</feature>
<dbReference type="AlphaFoldDB" id="A0A1H8MLD5"/>
<reference evidence="3 4" key="1">
    <citation type="submission" date="2016-10" db="EMBL/GenBank/DDBJ databases">
        <authorList>
            <person name="de Groot N.N."/>
        </authorList>
    </citation>
    <scope>NUCLEOTIDE SEQUENCE [LARGE SCALE GENOMIC DNA]</scope>
    <source>
        <strain evidence="3 4">CGMCC 1.10434</strain>
    </source>
</reference>
<dbReference type="Pfam" id="PF13416">
    <property type="entry name" value="SBP_bac_8"/>
    <property type="match status" value="1"/>
</dbReference>
<protein>
    <submittedName>
        <fullName evidence="3">ABC-type glycerol-3-phosphate transport system, substrate-binding protein</fullName>
    </submittedName>
</protein>
<evidence type="ECO:0000256" key="2">
    <source>
        <dbReference type="SAM" id="SignalP"/>
    </source>
</evidence>
<dbReference type="RefSeq" id="WP_091496690.1">
    <property type="nucleotide sequence ID" value="NZ_FODJ01000004.1"/>
</dbReference>